<reference evidence="4 5" key="1">
    <citation type="journal article" date="2017" name="Curr. Biol.">
        <title>Genome architecture and evolution of a unichromosomal asexual nematode.</title>
        <authorList>
            <person name="Fradin H."/>
            <person name="Zegar C."/>
            <person name="Gutwein M."/>
            <person name="Lucas J."/>
            <person name="Kovtun M."/>
            <person name="Corcoran D."/>
            <person name="Baugh L.R."/>
            <person name="Kiontke K."/>
            <person name="Gunsalus K."/>
            <person name="Fitch D.H."/>
            <person name="Piano F."/>
        </authorList>
    </citation>
    <scope>NUCLEOTIDE SEQUENCE [LARGE SCALE GENOMIC DNA]</scope>
    <source>
        <strain evidence="4">PF1309</strain>
    </source>
</reference>
<feature type="repeat" description="ANK" evidence="3">
    <location>
        <begin position="172"/>
        <end position="200"/>
    </location>
</feature>
<dbReference type="InterPro" id="IPR002110">
    <property type="entry name" value="Ankyrin_rpt"/>
</dbReference>
<dbReference type="PANTHER" id="PTHR24174">
    <property type="entry name" value="ANKYRIN REPEAT AND STERILE ALPHA MOTIF DOMAIN-CONTAINING PROTEIN 1"/>
    <property type="match status" value="1"/>
</dbReference>
<evidence type="ECO:0000256" key="2">
    <source>
        <dbReference type="ARBA" id="ARBA00023043"/>
    </source>
</evidence>
<name>A0A2A2J7D6_9BILA</name>
<dbReference type="InterPro" id="IPR033635">
    <property type="entry name" value="ANKS1/Caskin"/>
</dbReference>
<proteinExistence type="predicted"/>
<evidence type="ECO:0000313" key="5">
    <source>
        <dbReference type="Proteomes" id="UP000218231"/>
    </source>
</evidence>
<accession>A0A2A2J7D6</accession>
<keyword evidence="1" id="KW-0677">Repeat</keyword>
<dbReference type="Pfam" id="PF12796">
    <property type="entry name" value="Ank_2"/>
    <property type="match status" value="2"/>
</dbReference>
<dbReference type="PROSITE" id="PS50297">
    <property type="entry name" value="ANK_REP_REGION"/>
    <property type="match status" value="2"/>
</dbReference>
<dbReference type="SMART" id="SM00248">
    <property type="entry name" value="ANK"/>
    <property type="match status" value="6"/>
</dbReference>
<dbReference type="Gene3D" id="1.25.40.20">
    <property type="entry name" value="Ankyrin repeat-containing domain"/>
    <property type="match status" value="2"/>
</dbReference>
<organism evidence="4 5">
    <name type="scientific">Diploscapter pachys</name>
    <dbReference type="NCBI Taxonomy" id="2018661"/>
    <lineage>
        <taxon>Eukaryota</taxon>
        <taxon>Metazoa</taxon>
        <taxon>Ecdysozoa</taxon>
        <taxon>Nematoda</taxon>
        <taxon>Chromadorea</taxon>
        <taxon>Rhabditida</taxon>
        <taxon>Rhabditina</taxon>
        <taxon>Rhabditomorpha</taxon>
        <taxon>Rhabditoidea</taxon>
        <taxon>Rhabditidae</taxon>
        <taxon>Diploscapter</taxon>
    </lineage>
</organism>
<evidence type="ECO:0000256" key="3">
    <source>
        <dbReference type="PROSITE-ProRule" id="PRU00023"/>
    </source>
</evidence>
<keyword evidence="5" id="KW-1185">Reference proteome</keyword>
<protein>
    <submittedName>
        <fullName evidence="4">Uncharacterized protein</fullName>
    </submittedName>
</protein>
<dbReference type="EMBL" id="LIAE01010630">
    <property type="protein sequence ID" value="PAV57708.1"/>
    <property type="molecule type" value="Genomic_DNA"/>
</dbReference>
<sequence length="265" mass="28572">MSTRMSGRRILRRFSNSISDLLSLQKKTGEGGAEENNGTALHKAAQLGNAVMLKGLLDGKSIWVDEEDGRGRTALHYAMQQSTEVAELLLKAGANADCIDFEGMTAAHIAARDGMVEAFNLLLYYRTDVCSICKSGKTPFDLACEFGQDRMVEGILACGVPWPDLKKAGASHTASALHLAAINGHVQIISILILNGWDIDRMLPIGTALHVAAIYGKTQIVRYLLHAGANVSLANSAGQTAYECAKKNSFNPITNKEIRFLLKPG</sequence>
<dbReference type="PANTHER" id="PTHR24174:SF16">
    <property type="entry name" value="CASKIN-2"/>
    <property type="match status" value="1"/>
</dbReference>
<gene>
    <name evidence="4" type="ORF">WR25_23318</name>
</gene>
<dbReference type="PRINTS" id="PR01415">
    <property type="entry name" value="ANKYRIN"/>
</dbReference>
<keyword evidence="2 3" id="KW-0040">ANK repeat</keyword>
<comment type="caution">
    <text evidence="4">The sequence shown here is derived from an EMBL/GenBank/DDBJ whole genome shotgun (WGS) entry which is preliminary data.</text>
</comment>
<dbReference type="InterPro" id="IPR036770">
    <property type="entry name" value="Ankyrin_rpt-contain_sf"/>
</dbReference>
<dbReference type="OrthoDB" id="6156898at2759"/>
<dbReference type="PROSITE" id="PS50088">
    <property type="entry name" value="ANK_REPEAT"/>
    <property type="match status" value="3"/>
</dbReference>
<dbReference type="AlphaFoldDB" id="A0A2A2J7D6"/>
<dbReference type="STRING" id="2018661.A0A2A2J7D6"/>
<evidence type="ECO:0000313" key="4">
    <source>
        <dbReference type="EMBL" id="PAV57708.1"/>
    </source>
</evidence>
<dbReference type="SUPFAM" id="SSF48403">
    <property type="entry name" value="Ankyrin repeat"/>
    <property type="match status" value="1"/>
</dbReference>
<dbReference type="Proteomes" id="UP000218231">
    <property type="component" value="Unassembled WGS sequence"/>
</dbReference>
<feature type="repeat" description="ANK" evidence="3">
    <location>
        <begin position="207"/>
        <end position="236"/>
    </location>
</feature>
<evidence type="ECO:0000256" key="1">
    <source>
        <dbReference type="ARBA" id="ARBA00022737"/>
    </source>
</evidence>
<feature type="repeat" description="ANK" evidence="3">
    <location>
        <begin position="70"/>
        <end position="101"/>
    </location>
</feature>